<proteinExistence type="predicted"/>
<reference evidence="9 10" key="1">
    <citation type="submission" date="2018-07" db="EMBL/GenBank/DDBJ databases">
        <title>A draft genome of a endophytic bacteria, a new species of Pedobacter.</title>
        <authorList>
            <person name="Zhang Z.D."/>
            <person name="Chen Z.J."/>
        </authorList>
    </citation>
    <scope>NUCLEOTIDE SEQUENCE [LARGE SCALE GENOMIC DNA]</scope>
    <source>
        <strain evidence="9 10">RS10</strain>
    </source>
</reference>
<evidence type="ECO:0000256" key="7">
    <source>
        <dbReference type="ARBA" id="ARBA00023136"/>
    </source>
</evidence>
<keyword evidence="2" id="KW-0812">Transmembrane</keyword>
<comment type="caution">
    <text evidence="9">The sequence shown here is derived from an EMBL/GenBank/DDBJ whole genome shotgun (WGS) entry which is preliminary data.</text>
</comment>
<organism evidence="9 10">
    <name type="scientific">Pedobacter miscanthi</name>
    <dbReference type="NCBI Taxonomy" id="2259170"/>
    <lineage>
        <taxon>Bacteria</taxon>
        <taxon>Pseudomonadati</taxon>
        <taxon>Bacteroidota</taxon>
        <taxon>Sphingobacteriia</taxon>
        <taxon>Sphingobacteriales</taxon>
        <taxon>Sphingobacteriaceae</taxon>
        <taxon>Pedobacter</taxon>
    </lineage>
</organism>
<dbReference type="PANTHER" id="PTHR13572:SF4">
    <property type="entry name" value="RE57134P"/>
    <property type="match status" value="1"/>
</dbReference>
<evidence type="ECO:0000256" key="8">
    <source>
        <dbReference type="SAM" id="SignalP"/>
    </source>
</evidence>
<evidence type="ECO:0000313" key="10">
    <source>
        <dbReference type="Proteomes" id="UP000252081"/>
    </source>
</evidence>
<sequence>MKRNTILLIMLCFAYTANAQLKHSAASAFKSYKGLVMAGYQGWFNALGDGGQRGWNHYAGAKGFAPGSIKIDVWPDVSEYKKTYKTAFQHEDGSPAYLFSSYDESTVQLHFKWMEQYGIDGVFVQRFVSNLKNTKSLAHNNKVLRSALDAAGKHKRAISLMYDFSGMQEGDEGLVISDFKHLVDSLRLTTRGNKQSYLYHNQKPLVALWGIGFNDKRRYTLKTITKIMDFLQHDPVYGGCSLLLGVPTQWRELKGDAIADPELLEVCKKADIIQPWFVGRFKEENIPVMMERIKADIAWCKANRLDFVPVVYPGFSWHNMKPNSPFDQIPRNRGQFFWKQLSGAINSGVEMVYVAMFDEVDEGTAIFKASKNPPVGENRFVKFEEGIPNDYYLYLAGFASKMLKKEIPFQNNIPLPK</sequence>
<evidence type="ECO:0000256" key="5">
    <source>
        <dbReference type="ARBA" id="ARBA00022989"/>
    </source>
</evidence>
<name>A0A366LDN0_9SPHI</name>
<comment type="subcellular location">
    <subcellularLocation>
        <location evidence="1">Golgi apparatus membrane</location>
        <topology evidence="1">Single-pass type II membrane protein</topology>
    </subcellularLocation>
</comment>
<dbReference type="InterPro" id="IPR026071">
    <property type="entry name" value="Glyco_Hydrolase_99"/>
</dbReference>
<evidence type="ECO:0000313" key="9">
    <source>
        <dbReference type="EMBL" id="RBQ11384.1"/>
    </source>
</evidence>
<evidence type="ECO:0000256" key="6">
    <source>
        <dbReference type="ARBA" id="ARBA00023034"/>
    </source>
</evidence>
<accession>A0A366LDN0</accession>
<keyword evidence="6" id="KW-0333">Golgi apparatus</keyword>
<dbReference type="PANTHER" id="PTHR13572">
    <property type="entry name" value="ENDO-ALPHA-1,2-MANNOSIDASE"/>
    <property type="match status" value="1"/>
</dbReference>
<keyword evidence="3" id="KW-0378">Hydrolase</keyword>
<feature type="signal peptide" evidence="8">
    <location>
        <begin position="1"/>
        <end position="19"/>
    </location>
</feature>
<dbReference type="GO" id="GO:0004559">
    <property type="term" value="F:alpha-mannosidase activity"/>
    <property type="evidence" value="ECO:0007669"/>
    <property type="project" value="TreeGrafter"/>
</dbReference>
<dbReference type="Gene3D" id="3.20.20.80">
    <property type="entry name" value="Glycosidases"/>
    <property type="match status" value="1"/>
</dbReference>
<dbReference type="AlphaFoldDB" id="A0A366LDN0"/>
<dbReference type="EMBL" id="QNQU01000002">
    <property type="protein sequence ID" value="RBQ11384.1"/>
    <property type="molecule type" value="Genomic_DNA"/>
</dbReference>
<evidence type="ECO:0000256" key="3">
    <source>
        <dbReference type="ARBA" id="ARBA00022801"/>
    </source>
</evidence>
<keyword evidence="8" id="KW-0732">Signal</keyword>
<gene>
    <name evidence="9" type="ORF">DRW42_02665</name>
</gene>
<feature type="chain" id="PRO_5016644568" evidence="8">
    <location>
        <begin position="20"/>
        <end position="417"/>
    </location>
</feature>
<evidence type="ECO:0000256" key="1">
    <source>
        <dbReference type="ARBA" id="ARBA00004323"/>
    </source>
</evidence>
<protein>
    <submittedName>
        <fullName evidence="9">Xylosidase</fullName>
    </submittedName>
</protein>
<keyword evidence="4" id="KW-0735">Signal-anchor</keyword>
<evidence type="ECO:0000256" key="4">
    <source>
        <dbReference type="ARBA" id="ARBA00022968"/>
    </source>
</evidence>
<dbReference type="RefSeq" id="WP_113947298.1">
    <property type="nucleotide sequence ID" value="NZ_QNQU01000002.1"/>
</dbReference>
<keyword evidence="10" id="KW-1185">Reference proteome</keyword>
<keyword evidence="5" id="KW-1133">Transmembrane helix</keyword>
<dbReference type="Pfam" id="PF16317">
    <property type="entry name" value="Glyco_hydro_99"/>
    <property type="match status" value="1"/>
</dbReference>
<dbReference type="OrthoDB" id="9783748at2"/>
<dbReference type="Proteomes" id="UP000252081">
    <property type="component" value="Unassembled WGS sequence"/>
</dbReference>
<keyword evidence="7" id="KW-0472">Membrane</keyword>
<dbReference type="CDD" id="cd11576">
    <property type="entry name" value="GH99_GH71_like_2"/>
    <property type="match status" value="1"/>
</dbReference>
<evidence type="ECO:0000256" key="2">
    <source>
        <dbReference type="ARBA" id="ARBA00022692"/>
    </source>
</evidence>